<sequence length="246" mass="27819">MYIVPTNAQLTVAREYLTAYYDQTTPDYYAEPEEISEFCAELSPQQVVSRINTIYDDGGWPAFCHYHEDEIAAVEIGSTNDPALDISSPSKAEVAQAWALTVAGTFDRVGVPHGAPEWWAAWLDSKLRFWRGGCRPMAPFSREARRNRPVQVPEMELDKALQALPAAHDNARAAWRRMAGTWVMNDTTAYQALDHLICEVERHADWPRRRSLPLREQVRMLLLLDAVRGLRCSALTPTTMKGNTDV</sequence>
<proteinExistence type="predicted"/>
<protein>
    <submittedName>
        <fullName evidence="1">Uncharacterized protein</fullName>
    </submittedName>
</protein>
<keyword evidence="2" id="KW-1185">Reference proteome</keyword>
<reference evidence="1 2" key="1">
    <citation type="submission" date="2024-10" db="EMBL/GenBank/DDBJ databases">
        <title>The Natural Products Discovery Center: Release of the First 8490 Sequenced Strains for Exploring Actinobacteria Biosynthetic Diversity.</title>
        <authorList>
            <person name="Kalkreuter E."/>
            <person name="Kautsar S.A."/>
            <person name="Yang D."/>
            <person name="Bader C.D."/>
            <person name="Teijaro C.N."/>
            <person name="Fluegel L."/>
            <person name="Davis C.M."/>
            <person name="Simpson J.R."/>
            <person name="Lauterbach L."/>
            <person name="Steele A.D."/>
            <person name="Gui C."/>
            <person name="Meng S."/>
            <person name="Li G."/>
            <person name="Viehrig K."/>
            <person name="Ye F."/>
            <person name="Su P."/>
            <person name="Kiefer A.F."/>
            <person name="Nichols A."/>
            <person name="Cepeda A.J."/>
            <person name="Yan W."/>
            <person name="Fan B."/>
            <person name="Jiang Y."/>
            <person name="Adhikari A."/>
            <person name="Zheng C.-J."/>
            <person name="Schuster L."/>
            <person name="Cowan T.M."/>
            <person name="Smanski M.J."/>
            <person name="Chevrette M.G."/>
            <person name="De Carvalho L.P.S."/>
            <person name="Shen B."/>
        </authorList>
    </citation>
    <scope>NUCLEOTIDE SEQUENCE [LARGE SCALE GENOMIC DNA]</scope>
    <source>
        <strain evidence="1 2">NPDC019377</strain>
    </source>
</reference>
<dbReference type="Proteomes" id="UP001611494">
    <property type="component" value="Unassembled WGS sequence"/>
</dbReference>
<evidence type="ECO:0000313" key="1">
    <source>
        <dbReference type="EMBL" id="MFI2234526.1"/>
    </source>
</evidence>
<name>A0ABW7WAB2_9NOCA</name>
<gene>
    <name evidence="1" type="ORF">ACH49Z_32230</name>
</gene>
<accession>A0ABW7WAB2</accession>
<dbReference type="RefSeq" id="WP_397067332.1">
    <property type="nucleotide sequence ID" value="NZ_JBIRYL010000030.1"/>
</dbReference>
<organism evidence="1 2">
    <name type="scientific">Nocardia testacea</name>
    <dbReference type="NCBI Taxonomy" id="248551"/>
    <lineage>
        <taxon>Bacteria</taxon>
        <taxon>Bacillati</taxon>
        <taxon>Actinomycetota</taxon>
        <taxon>Actinomycetes</taxon>
        <taxon>Mycobacteriales</taxon>
        <taxon>Nocardiaceae</taxon>
        <taxon>Nocardia</taxon>
    </lineage>
</organism>
<evidence type="ECO:0000313" key="2">
    <source>
        <dbReference type="Proteomes" id="UP001611494"/>
    </source>
</evidence>
<dbReference type="EMBL" id="JBIRYL010000030">
    <property type="protein sequence ID" value="MFI2234526.1"/>
    <property type="molecule type" value="Genomic_DNA"/>
</dbReference>
<comment type="caution">
    <text evidence="1">The sequence shown here is derived from an EMBL/GenBank/DDBJ whole genome shotgun (WGS) entry which is preliminary data.</text>
</comment>